<dbReference type="PIRSF" id="PIRSF005962">
    <property type="entry name" value="Pept_M20D_amidohydro"/>
    <property type="match status" value="1"/>
</dbReference>
<evidence type="ECO:0000256" key="1">
    <source>
        <dbReference type="ARBA" id="ARBA00022801"/>
    </source>
</evidence>
<dbReference type="SUPFAM" id="SSF55031">
    <property type="entry name" value="Bacterial exopeptidase dimerisation domain"/>
    <property type="match status" value="1"/>
</dbReference>
<sequence length="376" mass="42040">MNEKIIALRRELHRYPEVSNCEYKTTDRIINFIDEYKPDEVIRLGDKGVLFVFKGAEQGETMMFRCELDALPIKEISGLEYASVNEGVSHVCGHDGHMAIVAGLAQKISTDRPTKGKVILLFQPAEEVEQGACDVMENVNFKNNEPDYLFALHNIPGLTKNRIVLKNGSFASGSKGMTVQLTGKTSHAAEPQDGISPADAISQIISKLHVLRTDKTLFSDFILLTIIHIQLGEISFGTSPGYAEIRITLRAFENEDLTLLTSLCEKIVKEVANQEKLACEISYTEVFPATMNNNACVGIVEQAAKQNGLDVEYIKTPYKWSEDFGYYTEKFNACYFGLGSGYEQPQLHNPDFDFPDDIIETGINLFYTIYKSTLQS</sequence>
<dbReference type="GO" id="GO:0016787">
    <property type="term" value="F:hydrolase activity"/>
    <property type="evidence" value="ECO:0007669"/>
    <property type="project" value="UniProtKB-KW"/>
</dbReference>
<dbReference type="PANTHER" id="PTHR11014">
    <property type="entry name" value="PEPTIDASE M20 FAMILY MEMBER"/>
    <property type="match status" value="1"/>
</dbReference>
<feature type="binding site" evidence="2">
    <location>
        <position position="127"/>
    </location>
    <ligand>
        <name>Mn(2+)</name>
        <dbReference type="ChEBI" id="CHEBI:29035"/>
        <label>2</label>
    </ligand>
</feature>
<dbReference type="InterPro" id="IPR011650">
    <property type="entry name" value="Peptidase_M20_dimer"/>
</dbReference>
<feature type="binding site" evidence="2">
    <location>
        <position position="92"/>
    </location>
    <ligand>
        <name>Mn(2+)</name>
        <dbReference type="ChEBI" id="CHEBI:29035"/>
        <label>2</label>
    </ligand>
</feature>
<dbReference type="GO" id="GO:0046872">
    <property type="term" value="F:metal ion binding"/>
    <property type="evidence" value="ECO:0007669"/>
    <property type="project" value="UniProtKB-KW"/>
</dbReference>
<dbReference type="RefSeq" id="WP_096428904.1">
    <property type="nucleotide sequence ID" value="NZ_AP018042.1"/>
</dbReference>
<dbReference type="Proteomes" id="UP000218267">
    <property type="component" value="Chromosome"/>
</dbReference>
<reference evidence="4 5" key="1">
    <citation type="journal article" date="2018" name="Mar. Genomics">
        <title>Complete genome sequence of Marinifilaceae bacterium strain SPP2, isolated from the Antarctic marine sediment.</title>
        <authorList>
            <person name="Watanabe M."/>
            <person name="Kojima H."/>
            <person name="Fukui M."/>
        </authorList>
    </citation>
    <scope>NUCLEOTIDE SEQUENCE [LARGE SCALE GENOMIC DNA]</scope>
    <source>
        <strain evidence="4 5">SPP2</strain>
    </source>
</reference>
<keyword evidence="2" id="KW-0479">Metal-binding</keyword>
<feature type="domain" description="Peptidase M20 dimerisation" evidence="3">
    <location>
        <begin position="172"/>
        <end position="273"/>
    </location>
</feature>
<dbReference type="AlphaFoldDB" id="A0A1Y1CI27"/>
<dbReference type="Gene3D" id="3.30.70.360">
    <property type="match status" value="1"/>
</dbReference>
<feature type="binding site" evidence="2">
    <location>
        <position position="94"/>
    </location>
    <ligand>
        <name>Mn(2+)</name>
        <dbReference type="ChEBI" id="CHEBI:29035"/>
        <label>2</label>
    </ligand>
</feature>
<dbReference type="KEGG" id="mbas:ALGA_1654"/>
<dbReference type="Pfam" id="PF07687">
    <property type="entry name" value="M20_dimer"/>
    <property type="match status" value="1"/>
</dbReference>
<dbReference type="OrthoDB" id="9776731at2"/>
<keyword evidence="2" id="KW-0464">Manganese</keyword>
<accession>A0A1Y1CI27</accession>
<evidence type="ECO:0000313" key="5">
    <source>
        <dbReference type="Proteomes" id="UP000218267"/>
    </source>
</evidence>
<dbReference type="EMBL" id="AP018042">
    <property type="protein sequence ID" value="BAX80029.1"/>
    <property type="molecule type" value="Genomic_DNA"/>
</dbReference>
<evidence type="ECO:0000259" key="3">
    <source>
        <dbReference type="Pfam" id="PF07687"/>
    </source>
</evidence>
<dbReference type="Gene3D" id="3.40.630.10">
    <property type="entry name" value="Zn peptidases"/>
    <property type="match status" value="1"/>
</dbReference>
<name>A0A1Y1CI27_9BACT</name>
<evidence type="ECO:0000256" key="2">
    <source>
        <dbReference type="PIRSR" id="PIRSR005962-1"/>
    </source>
</evidence>
<proteinExistence type="predicted"/>
<dbReference type="PANTHER" id="PTHR11014:SF169">
    <property type="entry name" value="CLAN MH, FAMILY M20, PEPTIDASE T-LIKE METALLOPEPTIDASE"/>
    <property type="match status" value="1"/>
</dbReference>
<keyword evidence="5" id="KW-1185">Reference proteome</keyword>
<feature type="binding site" evidence="2">
    <location>
        <position position="348"/>
    </location>
    <ligand>
        <name>Mn(2+)</name>
        <dbReference type="ChEBI" id="CHEBI:29035"/>
        <label>2</label>
    </ligand>
</feature>
<dbReference type="NCBIfam" id="TIGR01891">
    <property type="entry name" value="amidohydrolases"/>
    <property type="match status" value="1"/>
</dbReference>
<keyword evidence="1" id="KW-0378">Hydrolase</keyword>
<comment type="cofactor">
    <cofactor evidence="2">
        <name>Mn(2+)</name>
        <dbReference type="ChEBI" id="CHEBI:29035"/>
    </cofactor>
    <text evidence="2">The Mn(2+) ion enhances activity.</text>
</comment>
<gene>
    <name evidence="4" type="ORF">ALGA_1654</name>
</gene>
<dbReference type="InterPro" id="IPR002933">
    <property type="entry name" value="Peptidase_M20"/>
</dbReference>
<dbReference type="InterPro" id="IPR036264">
    <property type="entry name" value="Bact_exopeptidase_dim_dom"/>
</dbReference>
<organism evidence="4 5">
    <name type="scientific">Labilibaculum antarcticum</name>
    <dbReference type="NCBI Taxonomy" id="1717717"/>
    <lineage>
        <taxon>Bacteria</taxon>
        <taxon>Pseudomonadati</taxon>
        <taxon>Bacteroidota</taxon>
        <taxon>Bacteroidia</taxon>
        <taxon>Marinilabiliales</taxon>
        <taxon>Marinifilaceae</taxon>
        <taxon>Labilibaculum</taxon>
    </lineage>
</organism>
<dbReference type="Pfam" id="PF01546">
    <property type="entry name" value="Peptidase_M20"/>
    <property type="match status" value="1"/>
</dbReference>
<feature type="binding site" evidence="2">
    <location>
        <position position="153"/>
    </location>
    <ligand>
        <name>Mn(2+)</name>
        <dbReference type="ChEBI" id="CHEBI:29035"/>
        <label>2</label>
    </ligand>
</feature>
<evidence type="ECO:0000313" key="4">
    <source>
        <dbReference type="EMBL" id="BAX80029.1"/>
    </source>
</evidence>
<protein>
    <recommendedName>
        <fullName evidence="3">Peptidase M20 dimerisation domain-containing protein</fullName>
    </recommendedName>
</protein>
<reference evidence="5" key="2">
    <citation type="journal article" date="2020" name="Antonie Van Leeuwenhoek">
        <title>Labilibaculum antarcticum sp. nov., a novel facultative anaerobic, psychrotorelant bacterium isolated from marine sediment of Antarctica.</title>
        <authorList>
            <person name="Watanabe M."/>
            <person name="Kojima H."/>
            <person name="Fukui M."/>
        </authorList>
    </citation>
    <scope>NUCLEOTIDE SEQUENCE [LARGE SCALE GENOMIC DNA]</scope>
    <source>
        <strain evidence="5">SPP2</strain>
    </source>
</reference>
<dbReference type="SUPFAM" id="SSF53187">
    <property type="entry name" value="Zn-dependent exopeptidases"/>
    <property type="match status" value="1"/>
</dbReference>
<dbReference type="InterPro" id="IPR017439">
    <property type="entry name" value="Amidohydrolase"/>
</dbReference>